<dbReference type="GO" id="GO:0006004">
    <property type="term" value="P:fucose metabolic process"/>
    <property type="evidence" value="ECO:0007669"/>
    <property type="project" value="InterPro"/>
</dbReference>
<dbReference type="GO" id="GO:0005764">
    <property type="term" value="C:lysosome"/>
    <property type="evidence" value="ECO:0007669"/>
    <property type="project" value="TreeGrafter"/>
</dbReference>
<feature type="site" description="May be important for catalysis" evidence="7">
    <location>
        <position position="264"/>
    </location>
</feature>
<organism evidence="10 11">
    <name type="scientific">Salegentibacter echinorum</name>
    <dbReference type="NCBI Taxonomy" id="1073325"/>
    <lineage>
        <taxon>Bacteria</taxon>
        <taxon>Pseudomonadati</taxon>
        <taxon>Bacteroidota</taxon>
        <taxon>Flavobacteriia</taxon>
        <taxon>Flavobacteriales</taxon>
        <taxon>Flavobacteriaceae</taxon>
        <taxon>Salegentibacter</taxon>
    </lineage>
</organism>
<evidence type="ECO:0000313" key="10">
    <source>
        <dbReference type="EMBL" id="SHG24390.1"/>
    </source>
</evidence>
<evidence type="ECO:0000256" key="7">
    <source>
        <dbReference type="PIRSR" id="PIRSR001092-1"/>
    </source>
</evidence>
<dbReference type="STRING" id="1073325.SAMN05444483_10719"/>
<dbReference type="InterPro" id="IPR013780">
    <property type="entry name" value="Glyco_hydro_b"/>
</dbReference>
<evidence type="ECO:0000256" key="5">
    <source>
        <dbReference type="ARBA" id="ARBA00022801"/>
    </source>
</evidence>
<sequence>MNMRKLVVVFLCCSNFIFAQDDKKDNERMEWFNDAKLGIFIHWGYYGVNGITESWSMYHKQIPYTDYMDQGDEFTASNYDPEAWAKLFKEVGADYSVLTTKHHDGVALWDTDFSKLNVVEKTPAGRDLVGPYVDALRENDLKVGLYFSLPDWSHPDYEVVFPRPDTRKNYPQKNQKTWPAWERFVYFYKNQIKELQDNYNPDLFWFDGDWEHSPEEWRAKGLKDSLLARNPDIIVNSRLNQYGDYSTPEQGVPVVRPEGPWEFCMTMNDNWGYYPSDTNYKPSSQIVRTFAEVIGSGGNLLLNIGPKPDGTIPQEQETRLRDLGRWIAKNDAAIHGTVAGLPYGHFYGPTTLSKDQKKLYLFMLQDPKNYISLKGIQNKVKSIRVLGSDEELDFVRNGGAAWNNIPGILRIDLPAKESIDEYVTVLEIELEDELELYRGHGNAVELN</sequence>
<protein>
    <recommendedName>
        <fullName evidence="3">alpha-L-fucosidase</fullName>
        <ecNumber evidence="3">3.2.1.51</ecNumber>
    </recommendedName>
</protein>
<dbReference type="PANTHER" id="PTHR10030">
    <property type="entry name" value="ALPHA-L-FUCOSIDASE"/>
    <property type="match status" value="1"/>
</dbReference>
<dbReference type="PIRSF" id="PIRSF001092">
    <property type="entry name" value="Alpha-L-fucosidase"/>
    <property type="match status" value="1"/>
</dbReference>
<evidence type="ECO:0000256" key="2">
    <source>
        <dbReference type="ARBA" id="ARBA00007951"/>
    </source>
</evidence>
<feature type="signal peptide" evidence="8">
    <location>
        <begin position="1"/>
        <end position="19"/>
    </location>
</feature>
<keyword evidence="11" id="KW-1185">Reference proteome</keyword>
<evidence type="ECO:0000256" key="8">
    <source>
        <dbReference type="SAM" id="SignalP"/>
    </source>
</evidence>
<feature type="domain" description="Glycoside hydrolase family 29 N-terminal" evidence="9">
    <location>
        <begin position="21"/>
        <end position="330"/>
    </location>
</feature>
<evidence type="ECO:0000256" key="1">
    <source>
        <dbReference type="ARBA" id="ARBA00004071"/>
    </source>
</evidence>
<dbReference type="SUPFAM" id="SSF51445">
    <property type="entry name" value="(Trans)glycosidases"/>
    <property type="match status" value="1"/>
</dbReference>
<dbReference type="AlphaFoldDB" id="A0A1M5I928"/>
<dbReference type="GO" id="GO:0016139">
    <property type="term" value="P:glycoside catabolic process"/>
    <property type="evidence" value="ECO:0007669"/>
    <property type="project" value="TreeGrafter"/>
</dbReference>
<dbReference type="Gene3D" id="3.20.20.80">
    <property type="entry name" value="Glycosidases"/>
    <property type="match status" value="1"/>
</dbReference>
<evidence type="ECO:0000256" key="6">
    <source>
        <dbReference type="ARBA" id="ARBA00023295"/>
    </source>
</evidence>
<evidence type="ECO:0000313" key="11">
    <source>
        <dbReference type="Proteomes" id="UP000183945"/>
    </source>
</evidence>
<reference evidence="11" key="1">
    <citation type="submission" date="2016-11" db="EMBL/GenBank/DDBJ databases">
        <authorList>
            <person name="Varghese N."/>
            <person name="Submissions S."/>
        </authorList>
    </citation>
    <scope>NUCLEOTIDE SEQUENCE [LARGE SCALE GENOMIC DNA]</scope>
    <source>
        <strain evidence="11">DSM 24579</strain>
    </source>
</reference>
<dbReference type="InterPro" id="IPR016286">
    <property type="entry name" value="FUC_metazoa-typ"/>
</dbReference>
<dbReference type="SMART" id="SM00812">
    <property type="entry name" value="Alpha_L_fucos"/>
    <property type="match status" value="1"/>
</dbReference>
<dbReference type="Gene3D" id="2.60.40.1180">
    <property type="entry name" value="Golgi alpha-mannosidase II"/>
    <property type="match status" value="1"/>
</dbReference>
<proteinExistence type="inferred from homology"/>
<comment type="function">
    <text evidence="1">Alpha-L-fucosidase is responsible for hydrolyzing the alpha-1,6-linked fucose joined to the reducing-end N-acetylglucosamine of the carbohydrate moieties of glycoproteins.</text>
</comment>
<evidence type="ECO:0000259" key="9">
    <source>
        <dbReference type="Pfam" id="PF01120"/>
    </source>
</evidence>
<dbReference type="PANTHER" id="PTHR10030:SF37">
    <property type="entry name" value="ALPHA-L-FUCOSIDASE-RELATED"/>
    <property type="match status" value="1"/>
</dbReference>
<gene>
    <name evidence="10" type="ORF">SAMN05444483_10719</name>
</gene>
<dbReference type="InterPro" id="IPR017853">
    <property type="entry name" value="GH"/>
</dbReference>
<dbReference type="Pfam" id="PF01120">
    <property type="entry name" value="Alpha_L_fucos"/>
    <property type="match status" value="1"/>
</dbReference>
<dbReference type="Proteomes" id="UP000183945">
    <property type="component" value="Unassembled WGS sequence"/>
</dbReference>
<comment type="similarity">
    <text evidence="2">Belongs to the glycosyl hydrolase 29 family.</text>
</comment>
<dbReference type="GO" id="GO:0004560">
    <property type="term" value="F:alpha-L-fucosidase activity"/>
    <property type="evidence" value="ECO:0007669"/>
    <property type="project" value="InterPro"/>
</dbReference>
<evidence type="ECO:0000256" key="4">
    <source>
        <dbReference type="ARBA" id="ARBA00022729"/>
    </source>
</evidence>
<keyword evidence="4 8" id="KW-0732">Signal</keyword>
<dbReference type="InterPro" id="IPR000933">
    <property type="entry name" value="Glyco_hydro_29"/>
</dbReference>
<accession>A0A1M5I928</accession>
<dbReference type="EMBL" id="FQVT01000007">
    <property type="protein sequence ID" value="SHG24390.1"/>
    <property type="molecule type" value="Genomic_DNA"/>
</dbReference>
<dbReference type="PRINTS" id="PR00741">
    <property type="entry name" value="GLHYDRLASE29"/>
</dbReference>
<dbReference type="InterPro" id="IPR057739">
    <property type="entry name" value="Glyco_hydro_29_N"/>
</dbReference>
<feature type="chain" id="PRO_5011957231" description="alpha-L-fucosidase" evidence="8">
    <location>
        <begin position="20"/>
        <end position="447"/>
    </location>
</feature>
<name>A0A1M5I928_SALEC</name>
<keyword evidence="5" id="KW-0378">Hydrolase</keyword>
<evidence type="ECO:0000256" key="3">
    <source>
        <dbReference type="ARBA" id="ARBA00012662"/>
    </source>
</evidence>
<dbReference type="EC" id="3.2.1.51" evidence="3"/>
<keyword evidence="6" id="KW-0326">Glycosidase</keyword>